<comment type="caution">
    <text evidence="2">The sequence shown here is derived from an EMBL/GenBank/DDBJ whole genome shotgun (WGS) entry which is preliminary data.</text>
</comment>
<keyword evidence="1" id="KW-0472">Membrane</keyword>
<feature type="transmembrane region" description="Helical" evidence="1">
    <location>
        <begin position="196"/>
        <end position="214"/>
    </location>
</feature>
<dbReference type="Proteomes" id="UP000604046">
    <property type="component" value="Unassembled WGS sequence"/>
</dbReference>
<evidence type="ECO:0000313" key="2">
    <source>
        <dbReference type="EMBL" id="CAE7303102.1"/>
    </source>
</evidence>
<feature type="transmembrane region" description="Helical" evidence="1">
    <location>
        <begin position="285"/>
        <end position="305"/>
    </location>
</feature>
<feature type="transmembrane region" description="Helical" evidence="1">
    <location>
        <begin position="164"/>
        <end position="184"/>
    </location>
</feature>
<sequence length="538" mass="59861">MGTGLGTCRDCKTAGDATGSCCYDSESVLPAVEQVAAAKSWQQDPFSGDDGKGLQPVHEGGQEHAEMNWRANAHFGRLTSADASEASGHLTLDGDLLRGIPLKTSLHGFGVLWRRSPIELPDNAARAALWRRSAKVERLDIFLSHTWHTPGSQKVRALLVQSGCYCFVLGWFLGAAVCVILGVFAGSGLHQRDLSARLGGLFGSILGLLASPYLPQFCGSKMCFLDVVCINQADADLMQRGIYGLGGFLRASSELRILWSPPYLSRLWCVFELAAFRKANPSGRIVLKPLYVEVGLLYVILVNYMFTLIEEGRVRVAGDPAWDDWSVIIVRVGTTLPYALMIHGFRRLLHEKHRLMENIRCFELAKVSCRLESDRDFIYTGIREWYGSEEAFEQYVRGPLYDELIRPFRRSTFPAVYWLMAMTPVLASYVDLWLVRNRVSVLSGLDHFLQFLELFVADAVTLMNLMVLTFLLCYCFAGPAAGMCDCGKTLLVWLLLIMGLFAAVLQSDIMSTWEVIVGISAAQVVAGVFLRWVVQRWG</sequence>
<name>A0A812N5B7_9DINO</name>
<feature type="transmembrane region" description="Helical" evidence="1">
    <location>
        <begin position="455"/>
        <end position="477"/>
    </location>
</feature>
<keyword evidence="1" id="KW-1133">Transmembrane helix</keyword>
<evidence type="ECO:0000313" key="3">
    <source>
        <dbReference type="Proteomes" id="UP000604046"/>
    </source>
</evidence>
<feature type="transmembrane region" description="Helical" evidence="1">
    <location>
        <begin position="415"/>
        <end position="435"/>
    </location>
</feature>
<accession>A0A812N5B7</accession>
<evidence type="ECO:0000256" key="1">
    <source>
        <dbReference type="SAM" id="Phobius"/>
    </source>
</evidence>
<gene>
    <name evidence="2" type="ORF">SNAT2548_LOCUS15945</name>
</gene>
<dbReference type="AlphaFoldDB" id="A0A812N5B7"/>
<keyword evidence="3" id="KW-1185">Reference proteome</keyword>
<feature type="transmembrane region" description="Helical" evidence="1">
    <location>
        <begin position="489"/>
        <end position="509"/>
    </location>
</feature>
<feature type="transmembrane region" description="Helical" evidence="1">
    <location>
        <begin position="325"/>
        <end position="345"/>
    </location>
</feature>
<feature type="transmembrane region" description="Helical" evidence="1">
    <location>
        <begin position="515"/>
        <end position="534"/>
    </location>
</feature>
<proteinExistence type="predicted"/>
<organism evidence="2 3">
    <name type="scientific">Symbiodinium natans</name>
    <dbReference type="NCBI Taxonomy" id="878477"/>
    <lineage>
        <taxon>Eukaryota</taxon>
        <taxon>Sar</taxon>
        <taxon>Alveolata</taxon>
        <taxon>Dinophyceae</taxon>
        <taxon>Suessiales</taxon>
        <taxon>Symbiodiniaceae</taxon>
        <taxon>Symbiodinium</taxon>
    </lineage>
</organism>
<keyword evidence="1" id="KW-0812">Transmembrane</keyword>
<dbReference type="EMBL" id="CAJNDS010002068">
    <property type="protein sequence ID" value="CAE7303102.1"/>
    <property type="molecule type" value="Genomic_DNA"/>
</dbReference>
<reference evidence="2" key="1">
    <citation type="submission" date="2021-02" db="EMBL/GenBank/DDBJ databases">
        <authorList>
            <person name="Dougan E. K."/>
            <person name="Rhodes N."/>
            <person name="Thang M."/>
            <person name="Chan C."/>
        </authorList>
    </citation>
    <scope>NUCLEOTIDE SEQUENCE</scope>
</reference>
<protein>
    <submittedName>
        <fullName evidence="2">Uncharacterized protein</fullName>
    </submittedName>
</protein>